<keyword evidence="1" id="KW-1133">Transmembrane helix</keyword>
<accession>X0T0J1</accession>
<feature type="non-terminal residue" evidence="2">
    <location>
        <position position="1"/>
    </location>
</feature>
<gene>
    <name evidence="2" type="ORF">S01H1_26943</name>
</gene>
<keyword evidence="1" id="KW-0812">Transmembrane</keyword>
<name>X0T0J1_9ZZZZ</name>
<sequence length="101" mass="11131">LMLMLLSCNVLADTLEEFTCDTSTAGLSITLVTFMFVILLVWAYSLYTKIPVLNMIVGLVTCYFAWNVAACFIFANVIFIVMGLTSILAGIFFIGENKSPL</sequence>
<reference evidence="2" key="1">
    <citation type="journal article" date="2014" name="Front. Microbiol.">
        <title>High frequency of phylogenetically diverse reductive dehalogenase-homologous genes in deep subseafloor sedimentary metagenomes.</title>
        <authorList>
            <person name="Kawai M."/>
            <person name="Futagami T."/>
            <person name="Toyoda A."/>
            <person name="Takaki Y."/>
            <person name="Nishi S."/>
            <person name="Hori S."/>
            <person name="Arai W."/>
            <person name="Tsubouchi T."/>
            <person name="Morono Y."/>
            <person name="Uchiyama I."/>
            <person name="Ito T."/>
            <person name="Fujiyama A."/>
            <person name="Inagaki F."/>
            <person name="Takami H."/>
        </authorList>
    </citation>
    <scope>NUCLEOTIDE SEQUENCE</scope>
    <source>
        <strain evidence="2">Expedition CK06-06</strain>
    </source>
</reference>
<dbReference type="EMBL" id="BARS01016369">
    <property type="protein sequence ID" value="GAF86769.1"/>
    <property type="molecule type" value="Genomic_DNA"/>
</dbReference>
<proteinExistence type="predicted"/>
<dbReference type="AlphaFoldDB" id="X0T0J1"/>
<evidence type="ECO:0000256" key="1">
    <source>
        <dbReference type="SAM" id="Phobius"/>
    </source>
</evidence>
<keyword evidence="1" id="KW-0472">Membrane</keyword>
<organism evidence="2">
    <name type="scientific">marine sediment metagenome</name>
    <dbReference type="NCBI Taxonomy" id="412755"/>
    <lineage>
        <taxon>unclassified sequences</taxon>
        <taxon>metagenomes</taxon>
        <taxon>ecological metagenomes</taxon>
    </lineage>
</organism>
<comment type="caution">
    <text evidence="2">The sequence shown here is derived from an EMBL/GenBank/DDBJ whole genome shotgun (WGS) entry which is preliminary data.</text>
</comment>
<protein>
    <submittedName>
        <fullName evidence="2">Uncharacterized protein</fullName>
    </submittedName>
</protein>
<evidence type="ECO:0000313" key="2">
    <source>
        <dbReference type="EMBL" id="GAF86769.1"/>
    </source>
</evidence>
<feature type="transmembrane region" description="Helical" evidence="1">
    <location>
        <begin position="22"/>
        <end position="43"/>
    </location>
</feature>
<feature type="transmembrane region" description="Helical" evidence="1">
    <location>
        <begin position="72"/>
        <end position="95"/>
    </location>
</feature>